<dbReference type="SUPFAM" id="SSF109604">
    <property type="entry name" value="HD-domain/PDEase-like"/>
    <property type="match status" value="1"/>
</dbReference>
<keyword evidence="2" id="KW-1185">Reference proteome</keyword>
<reference evidence="1 2" key="1">
    <citation type="submission" date="2016-10" db="EMBL/GenBank/DDBJ databases">
        <authorList>
            <person name="de Groot N.N."/>
        </authorList>
    </citation>
    <scope>NUCLEOTIDE SEQUENCE [LARGE SCALE GENOMIC DNA]</scope>
    <source>
        <strain evidence="1 2">DSM 25186</strain>
    </source>
</reference>
<protein>
    <recommendedName>
        <fullName evidence="3">HD domain-containing protein</fullName>
    </recommendedName>
</protein>
<evidence type="ECO:0008006" key="3">
    <source>
        <dbReference type="Google" id="ProtNLM"/>
    </source>
</evidence>
<dbReference type="EMBL" id="FNFO01000014">
    <property type="protein sequence ID" value="SDM46854.1"/>
    <property type="molecule type" value="Genomic_DNA"/>
</dbReference>
<dbReference type="OrthoDB" id="459260at2"/>
<evidence type="ECO:0000313" key="2">
    <source>
        <dbReference type="Proteomes" id="UP000198510"/>
    </source>
</evidence>
<name>A0A1G9TH78_9BACT</name>
<accession>A0A1G9TH78</accession>
<organism evidence="1 2">
    <name type="scientific">Catalinimonas alkaloidigena</name>
    <dbReference type="NCBI Taxonomy" id="1075417"/>
    <lineage>
        <taxon>Bacteria</taxon>
        <taxon>Pseudomonadati</taxon>
        <taxon>Bacteroidota</taxon>
        <taxon>Cytophagia</taxon>
        <taxon>Cytophagales</taxon>
        <taxon>Catalimonadaceae</taxon>
        <taxon>Catalinimonas</taxon>
    </lineage>
</organism>
<sequence length="176" mass="21238">MHPVHALPDTLLQRFRPMLGQDFARYRNHVHRVFSHCLLLDREESHAAKYAVAAVFHDLGIWTDHTFDYLAPSVQQARRYLTEHGHADWTEEITLMIYWHHKLIPYRGQHAPLVETFRRADWMDVTFGWVRFGVDRQQLRHVRRQWPNLGFHVFLVRETGKRLRRHPLHPLPMFRV</sequence>
<gene>
    <name evidence="1" type="ORF">SAMN05421823_11413</name>
</gene>
<proteinExistence type="predicted"/>
<dbReference type="Proteomes" id="UP000198510">
    <property type="component" value="Unassembled WGS sequence"/>
</dbReference>
<evidence type="ECO:0000313" key="1">
    <source>
        <dbReference type="EMBL" id="SDM46854.1"/>
    </source>
</evidence>
<dbReference type="STRING" id="1075417.SAMN05421823_11413"/>
<dbReference type="Gene3D" id="1.10.3210.10">
    <property type="entry name" value="Hypothetical protein af1432"/>
    <property type="match status" value="1"/>
</dbReference>
<dbReference type="AlphaFoldDB" id="A0A1G9TH78"/>